<keyword evidence="2" id="KW-1185">Reference proteome</keyword>
<comment type="caution">
    <text evidence="1">The sequence shown here is derived from an EMBL/GenBank/DDBJ whole genome shotgun (WGS) entry which is preliminary data.</text>
</comment>
<sequence length="75" mass="8772">MKTANGMRELWILSVGNAWNTRTVSRCGMGKCRVVDSVECENRGYWKKIMYEVKIVGLLEWTVCKVWQMNRGSRQ</sequence>
<dbReference type="Proteomes" id="UP000499080">
    <property type="component" value="Unassembled WGS sequence"/>
</dbReference>
<evidence type="ECO:0000313" key="2">
    <source>
        <dbReference type="Proteomes" id="UP000499080"/>
    </source>
</evidence>
<dbReference type="EMBL" id="BGPR01139631">
    <property type="protein sequence ID" value="GBN64835.1"/>
    <property type="molecule type" value="Genomic_DNA"/>
</dbReference>
<accession>A0A4Y2QNQ0</accession>
<proteinExistence type="predicted"/>
<dbReference type="AlphaFoldDB" id="A0A4Y2QNQ0"/>
<name>A0A4Y2QNQ0_ARAVE</name>
<protein>
    <submittedName>
        <fullName evidence="1">Uncharacterized protein</fullName>
    </submittedName>
</protein>
<feature type="non-terminal residue" evidence="1">
    <location>
        <position position="75"/>
    </location>
</feature>
<organism evidence="1 2">
    <name type="scientific">Araneus ventricosus</name>
    <name type="common">Orbweaver spider</name>
    <name type="synonym">Epeira ventricosa</name>
    <dbReference type="NCBI Taxonomy" id="182803"/>
    <lineage>
        <taxon>Eukaryota</taxon>
        <taxon>Metazoa</taxon>
        <taxon>Ecdysozoa</taxon>
        <taxon>Arthropoda</taxon>
        <taxon>Chelicerata</taxon>
        <taxon>Arachnida</taxon>
        <taxon>Araneae</taxon>
        <taxon>Araneomorphae</taxon>
        <taxon>Entelegynae</taxon>
        <taxon>Araneoidea</taxon>
        <taxon>Araneidae</taxon>
        <taxon>Araneus</taxon>
    </lineage>
</organism>
<evidence type="ECO:0000313" key="1">
    <source>
        <dbReference type="EMBL" id="GBN64835.1"/>
    </source>
</evidence>
<reference evidence="1 2" key="1">
    <citation type="journal article" date="2019" name="Sci. Rep.">
        <title>Orb-weaving spider Araneus ventricosus genome elucidates the spidroin gene catalogue.</title>
        <authorList>
            <person name="Kono N."/>
            <person name="Nakamura H."/>
            <person name="Ohtoshi R."/>
            <person name="Moran D.A.P."/>
            <person name="Shinohara A."/>
            <person name="Yoshida Y."/>
            <person name="Fujiwara M."/>
            <person name="Mori M."/>
            <person name="Tomita M."/>
            <person name="Arakawa K."/>
        </authorList>
    </citation>
    <scope>NUCLEOTIDE SEQUENCE [LARGE SCALE GENOMIC DNA]</scope>
</reference>
<gene>
    <name evidence="1" type="ORF">AVEN_59414_1</name>
</gene>